<dbReference type="Proteomes" id="UP000283981">
    <property type="component" value="Unassembled WGS sequence"/>
</dbReference>
<dbReference type="Proteomes" id="UP000234849">
    <property type="component" value="Unassembled WGS sequence"/>
</dbReference>
<dbReference type="InterPro" id="IPR016188">
    <property type="entry name" value="PurM-like_N"/>
</dbReference>
<gene>
    <name evidence="12" type="ORF">CDL18_11460</name>
    <name evidence="15" type="ORF">CDL20_06605</name>
    <name evidence="14" type="ORF">CDL23_10830</name>
    <name evidence="13" type="ORF">CDL26_07905</name>
    <name evidence="21" type="ORF">DW142_12905</name>
    <name evidence="20" type="ORF">DW243_06105</name>
    <name evidence="19" type="ORF">DW270_09790</name>
    <name evidence="18" type="ORF">DW812_07185</name>
    <name evidence="17" type="ORF">DWX36_11210</name>
    <name evidence="22" type="ORF">DWZ50_10030</name>
    <name evidence="16" type="ORF">DXC31_08660</name>
    <name evidence="11" type="ORF">G4981_11080</name>
    <name evidence="4" type="ORF">LIQ10_08665</name>
    <name evidence="10" type="ORF">O4N78_06255</name>
    <name evidence="7" type="ORF">O8D18_09800</name>
    <name evidence="6" type="ORF">OZZ16_10300</name>
    <name evidence="5" type="ORF">OZZ17_09270</name>
    <name evidence="9" type="ORF">PNU63_02350</name>
    <name evidence="8" type="ORF">PNW85_02805</name>
</gene>
<evidence type="ECO:0000259" key="2">
    <source>
        <dbReference type="Pfam" id="PF00586"/>
    </source>
</evidence>
<dbReference type="InterPro" id="IPR036921">
    <property type="entry name" value="PurM-like_N_sf"/>
</dbReference>
<dbReference type="EMBL" id="QRIA01000011">
    <property type="protein sequence ID" value="RHG18272.1"/>
    <property type="molecule type" value="Genomic_DNA"/>
</dbReference>
<dbReference type="Pfam" id="PF02769">
    <property type="entry name" value="AIRS_C"/>
    <property type="match status" value="1"/>
</dbReference>
<dbReference type="EMBL" id="JAPRAY010000011">
    <property type="protein sequence ID" value="MCZ0667737.1"/>
    <property type="molecule type" value="Genomic_DNA"/>
</dbReference>
<evidence type="ECO:0000313" key="19">
    <source>
        <dbReference type="EMBL" id="RHG18272.1"/>
    </source>
</evidence>
<dbReference type="EMBL" id="JAPRBD010000012">
    <property type="protein sequence ID" value="MCZ0690295.1"/>
    <property type="molecule type" value="Genomic_DNA"/>
</dbReference>
<evidence type="ECO:0000313" key="20">
    <source>
        <dbReference type="EMBL" id="RHG86013.1"/>
    </source>
</evidence>
<comment type="caution">
    <text evidence="14">The sequence shown here is derived from an EMBL/GenBank/DDBJ whole genome shotgun (WGS) entry which is preliminary data.</text>
</comment>
<organism evidence="14 26">
    <name type="scientific">Mediterraneibacter gnavus</name>
    <name type="common">Ruminococcus gnavus</name>
    <dbReference type="NCBI Taxonomy" id="33038"/>
    <lineage>
        <taxon>Bacteria</taxon>
        <taxon>Bacillati</taxon>
        <taxon>Bacillota</taxon>
        <taxon>Clostridia</taxon>
        <taxon>Lachnospirales</taxon>
        <taxon>Lachnospiraceae</taxon>
        <taxon>Mediterraneibacter</taxon>
    </lineage>
</organism>
<reference evidence="27 28" key="2">
    <citation type="submission" date="2018-08" db="EMBL/GenBank/DDBJ databases">
        <title>A genome reference for cultivated species of the human gut microbiota.</title>
        <authorList>
            <person name="Zou Y."/>
            <person name="Xue W."/>
            <person name="Luo G."/>
        </authorList>
    </citation>
    <scope>NUCLEOTIDE SEQUENCE [LARGE SCALE GENOMIC DNA]</scope>
    <source>
        <strain evidence="17 28">AF19-16AC</strain>
        <strain evidence="22 32">AF33-12</strain>
        <strain evidence="21 30">AM12-54</strain>
        <strain evidence="20 29">AM21-18</strain>
        <strain evidence="19 33">AM22-7AC</strain>
        <strain evidence="18 31">AM32-6</strain>
        <strain evidence="16 27">TF01-20-2</strain>
    </source>
</reference>
<evidence type="ECO:0000313" key="10">
    <source>
        <dbReference type="EMBL" id="MDE1203179.1"/>
    </source>
</evidence>
<dbReference type="GO" id="GO:0051604">
    <property type="term" value="P:protein maturation"/>
    <property type="evidence" value="ECO:0007669"/>
    <property type="project" value="TreeGrafter"/>
</dbReference>
<dbReference type="PANTHER" id="PTHR30303">
    <property type="entry name" value="HYDROGENASE ISOENZYMES FORMATION PROTEIN HYPE"/>
    <property type="match status" value="1"/>
</dbReference>
<dbReference type="Proteomes" id="UP001211731">
    <property type="component" value="Unassembled WGS sequence"/>
</dbReference>
<dbReference type="Pfam" id="PF00586">
    <property type="entry name" value="AIRS"/>
    <property type="match status" value="1"/>
</dbReference>
<evidence type="ECO:0000313" key="26">
    <source>
        <dbReference type="Proteomes" id="UP000235093"/>
    </source>
</evidence>
<dbReference type="EMBL" id="JAQMLR010000002">
    <property type="protein sequence ID" value="MDB8737641.1"/>
    <property type="molecule type" value="Genomic_DNA"/>
</dbReference>
<dbReference type="Gene3D" id="3.30.1330.10">
    <property type="entry name" value="PurM-like, N-terminal domain"/>
    <property type="match status" value="1"/>
</dbReference>
<dbReference type="EMBL" id="QRWQ01000010">
    <property type="protein sequence ID" value="RGT37836.1"/>
    <property type="molecule type" value="Genomic_DNA"/>
</dbReference>
<dbReference type="EMBL" id="JAAIRY010000019">
    <property type="protein sequence ID" value="NSI65813.1"/>
    <property type="molecule type" value="Genomic_DNA"/>
</dbReference>
<dbReference type="EMBL" id="QSIR01000008">
    <property type="protein sequence ID" value="RHD07187.1"/>
    <property type="molecule type" value="Genomic_DNA"/>
</dbReference>
<evidence type="ECO:0000313" key="7">
    <source>
        <dbReference type="EMBL" id="MCZ7694329.1"/>
    </source>
</evidence>
<reference evidence="8" key="9">
    <citation type="submission" date="2023-01" db="EMBL/GenBank/DDBJ databases">
        <title>Human gut microbiome strain richness.</title>
        <authorList>
            <person name="Chen-Liaw A."/>
        </authorList>
    </citation>
    <scope>NUCLEOTIDE SEQUENCE</scope>
    <source>
        <strain evidence="9">1001217st1_A9_1001217B_191108</strain>
        <strain evidence="8">RTP21484st1_H11_RTP21484_190118</strain>
    </source>
</reference>
<dbReference type="PANTHER" id="PTHR30303:SF4">
    <property type="entry name" value="HYDROGENASE EXPRESSION_FORMATION PROTEIN HYPE"/>
    <property type="match status" value="1"/>
</dbReference>
<sequence length="345" mass="38021">MKVGNVSQTVLKRSVLKQLHTKRKEILTDLSVEEMCTAVQIRDTEDVVFASAVVSGNSKNIGVYAIMRAVLDLETRGASAIGVSVQVILPTYAYESRLKEMFRCMEERCASWGIAITCAKAETSPAVSQSVVSVTAAGSVEKGQLRTLAQAEPNQEIVLCGSIAAEGVLRIFDEKREELSKRFVPAFMRQIQGIESELEVFHALRSVKQENTPKGEPLVTAMQQIGSGGILASLWELTEAANVGMQIEMSRISIRQECVEVCEYYHLNPYQMTSAGTVLMVTRDGNALVRCLEESGARASVLGVTTADHAKVITSGDEVRYLDRPAPDELMRWWEEQAQKEVRSE</sequence>
<proteinExistence type="inferred from homology"/>
<evidence type="ECO:0000313" key="9">
    <source>
        <dbReference type="EMBL" id="MDB8737641.1"/>
    </source>
</evidence>
<evidence type="ECO:0000313" key="6">
    <source>
        <dbReference type="EMBL" id="MCZ0690295.1"/>
    </source>
</evidence>
<evidence type="ECO:0000313" key="16">
    <source>
        <dbReference type="EMBL" id="RGM23022.1"/>
    </source>
</evidence>
<evidence type="ECO:0000313" key="5">
    <source>
        <dbReference type="EMBL" id="MCZ0667737.1"/>
    </source>
</evidence>
<dbReference type="EMBL" id="QRLN01000021">
    <property type="protein sequence ID" value="RHJ09359.1"/>
    <property type="molecule type" value="Genomic_DNA"/>
</dbReference>
<reference evidence="5" key="6">
    <citation type="submission" date="2022-11" db="EMBL/GenBank/DDBJ databases">
        <title>Temperate bacteriophages infecting mucin-degrading bacterium Ruminococcus gnavus from the human gut.</title>
        <authorList>
            <person name="Buttimer C."/>
        </authorList>
    </citation>
    <scope>NUCLEOTIDE SEQUENCE</scope>
    <source>
        <strain evidence="5">CCUG 49994</strain>
        <strain evidence="6">CCUG 52279</strain>
    </source>
</reference>
<feature type="domain" description="PurM-like N-terminal" evidence="2">
    <location>
        <begin position="46"/>
        <end position="140"/>
    </location>
</feature>
<dbReference type="EMBL" id="JAPZEG010000006">
    <property type="protein sequence ID" value="MDE1203179.1"/>
    <property type="molecule type" value="Genomic_DNA"/>
</dbReference>
<dbReference type="Gene3D" id="3.90.650.10">
    <property type="entry name" value="PurM-like C-terminal domain"/>
    <property type="match status" value="1"/>
</dbReference>
<dbReference type="EMBL" id="JAQMLA010000005">
    <property type="protein sequence ID" value="MDB8685608.1"/>
    <property type="molecule type" value="Genomic_DNA"/>
</dbReference>
<evidence type="ECO:0000313" key="32">
    <source>
        <dbReference type="Proteomes" id="UP000285610"/>
    </source>
</evidence>
<dbReference type="EMBL" id="JAJBNC010000012">
    <property type="protein sequence ID" value="MCB5493811.1"/>
    <property type="molecule type" value="Genomic_DNA"/>
</dbReference>
<evidence type="ECO:0000313" key="12">
    <source>
        <dbReference type="EMBL" id="PLT53815.1"/>
    </source>
</evidence>
<dbReference type="Proteomes" id="UP001296581">
    <property type="component" value="Unassembled WGS sequence"/>
</dbReference>
<dbReference type="Proteomes" id="UP001149331">
    <property type="component" value="Unassembled WGS sequence"/>
</dbReference>
<evidence type="ECO:0000313" key="28">
    <source>
        <dbReference type="Proteomes" id="UP000283834"/>
    </source>
</evidence>
<evidence type="ECO:0000313" key="18">
    <source>
        <dbReference type="EMBL" id="RHD07187.1"/>
    </source>
</evidence>
<reference evidence="11" key="3">
    <citation type="journal article" date="2020" name="Cell Host Microbe">
        <title>Functional and Genomic Variation between Human-Derived Isolates of Lachnospiraceae Reveals Inter- and Intra-Species Diversity.</title>
        <authorList>
            <person name="Sorbara M.T."/>
            <person name="Littmann E.R."/>
            <person name="Fontana E."/>
            <person name="Moody T.U."/>
            <person name="Kohout C.E."/>
            <person name="Gjonbalaj M."/>
            <person name="Eaton V."/>
            <person name="Seok R."/>
            <person name="Leiner I.M."/>
            <person name="Pamer E.G."/>
        </authorList>
    </citation>
    <scope>NUCLEOTIDE SEQUENCE</scope>
    <source>
        <strain evidence="11">MSK.11.9</strain>
    </source>
</reference>
<dbReference type="EMBL" id="NIHT01000016">
    <property type="protein sequence ID" value="PLT73764.1"/>
    <property type="molecule type" value="Genomic_DNA"/>
</dbReference>
<dbReference type="STRING" id="33038.GCA_900067245_01658"/>
<evidence type="ECO:0000313" key="27">
    <source>
        <dbReference type="Proteomes" id="UP000260808"/>
    </source>
</evidence>
<dbReference type="EMBL" id="QRQE01000023">
    <property type="protein sequence ID" value="RHM75294.1"/>
    <property type="molecule type" value="Genomic_DNA"/>
</dbReference>
<evidence type="ECO:0000313" key="21">
    <source>
        <dbReference type="EMBL" id="RHJ09359.1"/>
    </source>
</evidence>
<evidence type="ECO:0000313" key="8">
    <source>
        <dbReference type="EMBL" id="MDB8685608.1"/>
    </source>
</evidence>
<evidence type="ECO:0000313" key="17">
    <source>
        <dbReference type="EMBL" id="RGT37836.1"/>
    </source>
</evidence>
<dbReference type="Proteomes" id="UP001212160">
    <property type="component" value="Unassembled WGS sequence"/>
</dbReference>
<protein>
    <submittedName>
        <fullName evidence="4">AIR synthase family protein</fullName>
    </submittedName>
    <submittedName>
        <fullName evidence="14">Hydrogenase expression/formation protein HypE</fullName>
    </submittedName>
</protein>
<dbReference type="SUPFAM" id="SSF55326">
    <property type="entry name" value="PurM N-terminal domain-like"/>
    <property type="match status" value="1"/>
</dbReference>
<dbReference type="CDD" id="cd06061">
    <property type="entry name" value="PurM-like1"/>
    <property type="match status" value="1"/>
</dbReference>
<dbReference type="Proteomes" id="UP001076974">
    <property type="component" value="Unassembled WGS sequence"/>
</dbReference>
<dbReference type="AlphaFoldDB" id="A0A2N5PF58"/>
<dbReference type="Proteomes" id="UP001079535">
    <property type="component" value="Unassembled WGS sequence"/>
</dbReference>
<dbReference type="Proteomes" id="UP000234840">
    <property type="component" value="Unassembled WGS sequence"/>
</dbReference>
<dbReference type="EMBL" id="QRIS01000008">
    <property type="protein sequence ID" value="RHG86013.1"/>
    <property type="molecule type" value="Genomic_DNA"/>
</dbReference>
<evidence type="ECO:0000259" key="3">
    <source>
        <dbReference type="Pfam" id="PF02769"/>
    </source>
</evidence>
<dbReference type="Proteomes" id="UP000285610">
    <property type="component" value="Unassembled WGS sequence"/>
</dbReference>
<dbReference type="Proteomes" id="UP000260808">
    <property type="component" value="Unassembled WGS sequence"/>
</dbReference>
<evidence type="ECO:0000313" key="22">
    <source>
        <dbReference type="EMBL" id="RHM75294.1"/>
    </source>
</evidence>
<dbReference type="EMBL" id="JAPZED010000009">
    <property type="protein sequence ID" value="MCZ7694329.1"/>
    <property type="molecule type" value="Genomic_DNA"/>
</dbReference>
<evidence type="ECO:0000313" key="29">
    <source>
        <dbReference type="Proteomes" id="UP000283981"/>
    </source>
</evidence>
<dbReference type="EMBL" id="NIHW01000013">
    <property type="protein sequence ID" value="PLT87410.1"/>
    <property type="molecule type" value="Genomic_DNA"/>
</dbReference>
<dbReference type="Proteomes" id="UP000284472">
    <property type="component" value="Unassembled WGS sequence"/>
</dbReference>
<reference evidence="10" key="7">
    <citation type="submission" date="2022-12" db="EMBL/GenBank/DDBJ databases">
        <title>Genome of R. gnavus strain RSHDN_120.</title>
        <authorList>
            <person name="Abdugheni R."/>
        </authorList>
    </citation>
    <scope>NUCLEOTIDE SEQUENCE</scope>
    <source>
        <strain evidence="10">RSHDN_120</strain>
    </source>
</reference>
<reference evidence="23 24" key="1">
    <citation type="journal article" date="2017" name="Genome Med.">
        <title>A novel Ruminococcus gnavus clade enriched in inflammatory bowel disease patients.</title>
        <authorList>
            <person name="Hall A.B."/>
            <person name="Yassour M."/>
            <person name="Sauk J."/>
            <person name="Garner A."/>
            <person name="Jiang X."/>
            <person name="Arthur T."/>
            <person name="Lagoudas G.K."/>
            <person name="Vatanen T."/>
            <person name="Fornelos N."/>
            <person name="Wilson R."/>
            <person name="Bertha M."/>
            <person name="Cohen M."/>
            <person name="Garber J."/>
            <person name="Khalili H."/>
            <person name="Gevers D."/>
            <person name="Ananthakrishnan A.N."/>
            <person name="Kugathasan S."/>
            <person name="Lander E.S."/>
            <person name="Blainey P."/>
            <person name="Vlamakis H."/>
            <person name="Xavier R.J."/>
            <person name="Huttenhower C."/>
        </authorList>
    </citation>
    <scope>NUCLEOTIDE SEQUENCE [LARGE SCALE GENOMIC DNA]</scope>
    <source>
        <strain evidence="12 24">RJX1118</strain>
        <strain evidence="13 25">RJX1124</strain>
        <strain evidence="14 26">RJX1125</strain>
        <strain evidence="15 23">RJX1128</strain>
    </source>
</reference>
<dbReference type="EMBL" id="NIHS01000011">
    <property type="protein sequence ID" value="PLT72697.1"/>
    <property type="molecule type" value="Genomic_DNA"/>
</dbReference>
<evidence type="ECO:0000313" key="30">
    <source>
        <dbReference type="Proteomes" id="UP000283992"/>
    </source>
</evidence>
<comment type="similarity">
    <text evidence="1">Belongs to the HypE family.</text>
</comment>
<dbReference type="InterPro" id="IPR011854">
    <property type="entry name" value="HypE"/>
</dbReference>
<feature type="domain" description="PurM-like C-terminal" evidence="3">
    <location>
        <begin position="192"/>
        <end position="311"/>
    </location>
</feature>
<evidence type="ECO:0000313" key="25">
    <source>
        <dbReference type="Proteomes" id="UP000234891"/>
    </source>
</evidence>
<dbReference type="Proteomes" id="UP000283834">
    <property type="component" value="Unassembled WGS sequence"/>
</dbReference>
<evidence type="ECO:0000313" key="13">
    <source>
        <dbReference type="EMBL" id="PLT72697.1"/>
    </source>
</evidence>
<dbReference type="Proteomes" id="UP000285697">
    <property type="component" value="Unassembled WGS sequence"/>
</dbReference>
<reference evidence="4" key="5">
    <citation type="submission" date="2021-10" db="EMBL/GenBank/DDBJ databases">
        <title>Collection of gut derived symbiotic bacterial strains cultured from healthy donors.</title>
        <authorList>
            <person name="Lin H."/>
            <person name="Littmann E."/>
            <person name="Claire K."/>
            <person name="Pamer E."/>
        </authorList>
    </citation>
    <scope>NUCLEOTIDE SEQUENCE</scope>
    <source>
        <strain evidence="4">MSK.23.4</strain>
    </source>
</reference>
<dbReference type="InterPro" id="IPR036676">
    <property type="entry name" value="PurM-like_C_sf"/>
</dbReference>
<dbReference type="InterPro" id="IPR010918">
    <property type="entry name" value="PurM-like_C_dom"/>
</dbReference>
<reference evidence="11" key="4">
    <citation type="submission" date="2020-02" db="EMBL/GenBank/DDBJ databases">
        <authorList>
            <person name="Littmann E."/>
            <person name="Sorbara M."/>
        </authorList>
    </citation>
    <scope>NUCLEOTIDE SEQUENCE</scope>
    <source>
        <strain evidence="11">MSK.11.9</strain>
    </source>
</reference>
<accession>A0A2N5PF58</accession>
<name>A0A2N5PF58_MEDGN</name>
<dbReference type="EMBL" id="NIHM01000016">
    <property type="protein sequence ID" value="PLT53815.1"/>
    <property type="molecule type" value="Genomic_DNA"/>
</dbReference>
<dbReference type="Proteomes" id="UP000235093">
    <property type="component" value="Unassembled WGS sequence"/>
</dbReference>
<evidence type="ECO:0000313" key="33">
    <source>
        <dbReference type="Proteomes" id="UP000285697"/>
    </source>
</evidence>
<dbReference type="RefSeq" id="WP_004843740.1">
    <property type="nucleotide sequence ID" value="NZ_AP031447.1"/>
</dbReference>
<evidence type="ECO:0000313" key="11">
    <source>
        <dbReference type="EMBL" id="NSI65813.1"/>
    </source>
</evidence>
<evidence type="ECO:0000256" key="1">
    <source>
        <dbReference type="ARBA" id="ARBA00006243"/>
    </source>
</evidence>
<dbReference type="Proteomes" id="UP000283992">
    <property type="component" value="Unassembled WGS sequence"/>
</dbReference>
<evidence type="ECO:0000313" key="4">
    <source>
        <dbReference type="EMBL" id="MCB5493811.1"/>
    </source>
</evidence>
<dbReference type="Proteomes" id="UP000234891">
    <property type="component" value="Unassembled WGS sequence"/>
</dbReference>
<evidence type="ECO:0000313" key="24">
    <source>
        <dbReference type="Proteomes" id="UP000234849"/>
    </source>
</evidence>
<dbReference type="Proteomes" id="UP001148455">
    <property type="component" value="Unassembled WGS sequence"/>
</dbReference>
<evidence type="ECO:0000313" key="15">
    <source>
        <dbReference type="EMBL" id="PLT87410.1"/>
    </source>
</evidence>
<dbReference type="EMBL" id="QSSX01000017">
    <property type="protein sequence ID" value="RGM23022.1"/>
    <property type="molecule type" value="Genomic_DNA"/>
</dbReference>
<dbReference type="GeneID" id="57434471"/>
<dbReference type="Proteomes" id="UP001297422">
    <property type="component" value="Unassembled WGS sequence"/>
</dbReference>
<evidence type="ECO:0000313" key="14">
    <source>
        <dbReference type="EMBL" id="PLT73764.1"/>
    </source>
</evidence>
<evidence type="ECO:0000313" key="31">
    <source>
        <dbReference type="Proteomes" id="UP000284472"/>
    </source>
</evidence>
<dbReference type="SUPFAM" id="SSF56042">
    <property type="entry name" value="PurM C-terminal domain-like"/>
    <property type="match status" value="1"/>
</dbReference>
<evidence type="ECO:0000313" key="23">
    <source>
        <dbReference type="Proteomes" id="UP000234840"/>
    </source>
</evidence>
<reference evidence="7" key="8">
    <citation type="submission" date="2022-12" db="EMBL/GenBank/DDBJ databases">
        <title>Genome of R. gnavus strain RSHDN_123.</title>
        <authorList>
            <person name="Abdugheni R."/>
        </authorList>
    </citation>
    <scope>NUCLEOTIDE SEQUENCE</scope>
    <source>
        <strain evidence="7">RSHDN_123</strain>
    </source>
</reference>